<evidence type="ECO:0000313" key="1">
    <source>
        <dbReference type="EMBL" id="TWT23603.1"/>
    </source>
</evidence>
<reference evidence="1 2" key="1">
    <citation type="journal article" date="2008" name="Int. J. Syst. Evol. Microbiol.">
        <title>Luteimonas marina sp. nov., isolated from seawater.</title>
        <authorList>
            <person name="Baik K.S."/>
            <person name="Park S.C."/>
            <person name="Kim M.S."/>
            <person name="Kim E.M."/>
            <person name="Park C."/>
            <person name="Chun J."/>
            <person name="Seong C.N."/>
        </authorList>
    </citation>
    <scope>NUCLEOTIDE SEQUENCE [LARGE SCALE GENOMIC DNA]</scope>
    <source>
        <strain evidence="1 2">FR1330</strain>
    </source>
</reference>
<dbReference type="EMBL" id="VOHK01000001">
    <property type="protein sequence ID" value="TWT23603.1"/>
    <property type="molecule type" value="Genomic_DNA"/>
</dbReference>
<accession>A0A5C5UD06</accession>
<name>A0A5C5UD06_9GAMM</name>
<sequence length="148" mass="16140">MAVVPFERTLVASLDAIQLQLAICVLAADDLLEGRALPSRRIVGRAGRRLESWHWHPDIGEILPRIRMAAVEVDVLLLAAQMIEPGKRPTGPLREQVCQVRSALDALRREVAQAKFRARGKAILQDACPASSRARAFVGPNSTSGEAD</sequence>
<gene>
    <name evidence="1" type="ORF">FQY83_02950</name>
</gene>
<organism evidence="1 2">
    <name type="scientific">Luteimonas marina</name>
    <dbReference type="NCBI Taxonomy" id="488485"/>
    <lineage>
        <taxon>Bacteria</taxon>
        <taxon>Pseudomonadati</taxon>
        <taxon>Pseudomonadota</taxon>
        <taxon>Gammaproteobacteria</taxon>
        <taxon>Lysobacterales</taxon>
        <taxon>Lysobacteraceae</taxon>
        <taxon>Luteimonas</taxon>
    </lineage>
</organism>
<proteinExistence type="predicted"/>
<evidence type="ECO:0000313" key="2">
    <source>
        <dbReference type="Proteomes" id="UP000319980"/>
    </source>
</evidence>
<keyword evidence="2" id="KW-1185">Reference proteome</keyword>
<dbReference type="AlphaFoldDB" id="A0A5C5UD06"/>
<dbReference type="RefSeq" id="WP_146384880.1">
    <property type="nucleotide sequence ID" value="NZ_VOHK01000001.1"/>
</dbReference>
<protein>
    <submittedName>
        <fullName evidence="1">Uncharacterized protein</fullName>
    </submittedName>
</protein>
<dbReference type="Proteomes" id="UP000319980">
    <property type="component" value="Unassembled WGS sequence"/>
</dbReference>
<comment type="caution">
    <text evidence="1">The sequence shown here is derived from an EMBL/GenBank/DDBJ whole genome shotgun (WGS) entry which is preliminary data.</text>
</comment>